<organism evidence="2 3">
    <name type="scientific">Caenorhabditis auriculariae</name>
    <dbReference type="NCBI Taxonomy" id="2777116"/>
    <lineage>
        <taxon>Eukaryota</taxon>
        <taxon>Metazoa</taxon>
        <taxon>Ecdysozoa</taxon>
        <taxon>Nematoda</taxon>
        <taxon>Chromadorea</taxon>
        <taxon>Rhabditida</taxon>
        <taxon>Rhabditina</taxon>
        <taxon>Rhabditomorpha</taxon>
        <taxon>Rhabditoidea</taxon>
        <taxon>Rhabditidae</taxon>
        <taxon>Peloderinae</taxon>
        <taxon>Caenorhabditis</taxon>
    </lineage>
</organism>
<evidence type="ECO:0000313" key="2">
    <source>
        <dbReference type="EMBL" id="CAD6189311.1"/>
    </source>
</evidence>
<proteinExistence type="predicted"/>
<name>A0A8S1H1A2_9PELO</name>
<dbReference type="Proteomes" id="UP000835052">
    <property type="component" value="Unassembled WGS sequence"/>
</dbReference>
<sequence length="195" mass="21343">MSPRRWKDRWAELKSARSKQLGDVPSRRRSQHRAANVAPRERTSTKQCLKRPPFVLVGDWTPANAVPSLAAVAPRSFFQPVWHRLRRTAARRRTLAPAGGRRRRAVPQPPRTLSVACVGGLNARKGTRIRLPLGRRALGNGGSVGKAKCWPDKGSCVCACLALSTENALQSKKFTHSESSAEPSHSQKSVPGGLC</sequence>
<feature type="region of interest" description="Disordered" evidence="1">
    <location>
        <begin position="174"/>
        <end position="195"/>
    </location>
</feature>
<gene>
    <name evidence="2" type="ORF">CAUJ_LOCUS5230</name>
</gene>
<evidence type="ECO:0000256" key="1">
    <source>
        <dbReference type="SAM" id="MobiDB-lite"/>
    </source>
</evidence>
<evidence type="ECO:0000313" key="3">
    <source>
        <dbReference type="Proteomes" id="UP000835052"/>
    </source>
</evidence>
<dbReference type="AlphaFoldDB" id="A0A8S1H1A2"/>
<comment type="caution">
    <text evidence="2">The sequence shown here is derived from an EMBL/GenBank/DDBJ whole genome shotgun (WGS) entry which is preliminary data.</text>
</comment>
<reference evidence="2" key="1">
    <citation type="submission" date="2020-10" db="EMBL/GenBank/DDBJ databases">
        <authorList>
            <person name="Kikuchi T."/>
        </authorList>
    </citation>
    <scope>NUCLEOTIDE SEQUENCE</scope>
    <source>
        <strain evidence="2">NKZ352</strain>
    </source>
</reference>
<dbReference type="EMBL" id="CAJGYM010000010">
    <property type="protein sequence ID" value="CAD6189311.1"/>
    <property type="molecule type" value="Genomic_DNA"/>
</dbReference>
<feature type="region of interest" description="Disordered" evidence="1">
    <location>
        <begin position="1"/>
        <end position="46"/>
    </location>
</feature>
<accession>A0A8S1H1A2</accession>
<keyword evidence="3" id="KW-1185">Reference proteome</keyword>
<protein>
    <submittedName>
        <fullName evidence="2">Uncharacterized protein</fullName>
    </submittedName>
</protein>
<feature type="compositionally biased region" description="Polar residues" evidence="1">
    <location>
        <begin position="174"/>
        <end position="189"/>
    </location>
</feature>